<dbReference type="Gene3D" id="1.20.1250.20">
    <property type="entry name" value="MFS general substrate transporter like domains"/>
    <property type="match status" value="1"/>
</dbReference>
<evidence type="ECO:0000313" key="6">
    <source>
        <dbReference type="EMBL" id="QEC65643.1"/>
    </source>
</evidence>
<dbReference type="KEGG" id="mgin:FRZ54_09910"/>
<dbReference type="OrthoDB" id="9815356at2"/>
<evidence type="ECO:0000259" key="5">
    <source>
        <dbReference type="PROSITE" id="PS50850"/>
    </source>
</evidence>
<keyword evidence="1 4" id="KW-0812">Transmembrane</keyword>
<proteinExistence type="predicted"/>
<evidence type="ECO:0000256" key="4">
    <source>
        <dbReference type="SAM" id="Phobius"/>
    </source>
</evidence>
<dbReference type="AlphaFoldDB" id="A0A5B8V499"/>
<dbReference type="EMBL" id="CP042436">
    <property type="protein sequence ID" value="QEC65643.1"/>
    <property type="molecule type" value="Genomic_DNA"/>
</dbReference>
<accession>A0A5B8V499</accession>
<feature type="transmembrane region" description="Helical" evidence="4">
    <location>
        <begin position="121"/>
        <end position="138"/>
    </location>
</feature>
<evidence type="ECO:0000256" key="2">
    <source>
        <dbReference type="ARBA" id="ARBA00022989"/>
    </source>
</evidence>
<dbReference type="InterPro" id="IPR020846">
    <property type="entry name" value="MFS_dom"/>
</dbReference>
<gene>
    <name evidence="6" type="ORF">FRZ54_09910</name>
</gene>
<name>A0A5B8V499_9SPHI</name>
<feature type="transmembrane region" description="Helical" evidence="4">
    <location>
        <begin position="201"/>
        <end position="221"/>
    </location>
</feature>
<feature type="transmembrane region" description="Helical" evidence="4">
    <location>
        <begin position="263"/>
        <end position="280"/>
    </location>
</feature>
<dbReference type="PANTHER" id="PTHR42910">
    <property type="entry name" value="TRANSPORTER SCO4007-RELATED"/>
    <property type="match status" value="1"/>
</dbReference>
<dbReference type="GO" id="GO:0022857">
    <property type="term" value="F:transmembrane transporter activity"/>
    <property type="evidence" value="ECO:0007669"/>
    <property type="project" value="InterPro"/>
</dbReference>
<feature type="domain" description="Major facilitator superfamily (MFS) profile" evidence="5">
    <location>
        <begin position="1"/>
        <end position="373"/>
    </location>
</feature>
<keyword evidence="3 4" id="KW-0472">Membrane</keyword>
<dbReference type="PANTHER" id="PTHR42910:SF1">
    <property type="entry name" value="MAJOR FACILITATOR SUPERFAMILY (MFS) PROFILE DOMAIN-CONTAINING PROTEIN"/>
    <property type="match status" value="1"/>
</dbReference>
<dbReference type="SUPFAM" id="SSF103473">
    <property type="entry name" value="MFS general substrate transporter"/>
    <property type="match status" value="1"/>
</dbReference>
<evidence type="ECO:0000256" key="1">
    <source>
        <dbReference type="ARBA" id="ARBA00022692"/>
    </source>
</evidence>
<dbReference type="Pfam" id="PF07690">
    <property type="entry name" value="MFS_1"/>
    <property type="match status" value="1"/>
</dbReference>
<feature type="transmembrane region" description="Helical" evidence="4">
    <location>
        <begin position="150"/>
        <end position="170"/>
    </location>
</feature>
<keyword evidence="2 4" id="KW-1133">Transmembrane helix</keyword>
<keyword evidence="7" id="KW-1185">Reference proteome</keyword>
<reference evidence="6 7" key="1">
    <citation type="journal article" date="2017" name="Curr. Microbiol.">
        <title>Mucilaginibacter ginsenosidivorans sp. nov., Isolated from Soil of Ginseng Field.</title>
        <authorList>
            <person name="Kim M.M."/>
            <person name="Siddiqi M.Z."/>
            <person name="Im W.T."/>
        </authorList>
    </citation>
    <scope>NUCLEOTIDE SEQUENCE [LARGE SCALE GENOMIC DNA]</scope>
    <source>
        <strain evidence="6 7">Gsoil 3017</strain>
    </source>
</reference>
<feature type="transmembrane region" description="Helical" evidence="4">
    <location>
        <begin position="63"/>
        <end position="81"/>
    </location>
</feature>
<organism evidence="6 7">
    <name type="scientific">Mucilaginibacter ginsenosidivorans</name>
    <dbReference type="NCBI Taxonomy" id="398053"/>
    <lineage>
        <taxon>Bacteria</taxon>
        <taxon>Pseudomonadati</taxon>
        <taxon>Bacteroidota</taxon>
        <taxon>Sphingobacteriia</taxon>
        <taxon>Sphingobacteriales</taxon>
        <taxon>Sphingobacteriaceae</taxon>
        <taxon>Mucilaginibacter</taxon>
    </lineage>
</organism>
<dbReference type="PROSITE" id="PS50850">
    <property type="entry name" value="MFS"/>
    <property type="match status" value="1"/>
</dbReference>
<sequence length="381" mass="41569">MTIATGLIVANLYYNQPLLVLMAKSYHVSISKIEEVATVTQLGYAAGMLFLAPLADMIRRKRLIMLCLSLAIVALLGAAIAPNVNMLILASFLVGVFSLVPQLLVPMTAHLAKPAERGRKIGFVMSGLLIGILLSRTLSGIVGKYFGWEAMFYIAAGVMVVIWIMLFFMLPEVEPEYKGKYGALMSSLITLIREEPALRIAALRGALCFACFMAFWTSLAALMHDNFGKGSDITGLFGLFGAAGALAAGVMGRLSDRMDAYKLSTVTLFLIIVSFVIFIFSGYSFVGLIIGVIVLDMGVQATHISNQSLIFSLKPEARNRINTVYMVTYFIGGSLGTYITSFAWDAYKWTGVCVVGILLSTIAIVFHLLNQKTIHQIRQRV</sequence>
<dbReference type="Proteomes" id="UP000321479">
    <property type="component" value="Chromosome"/>
</dbReference>
<feature type="transmembrane region" description="Helical" evidence="4">
    <location>
        <begin position="87"/>
        <end position="109"/>
    </location>
</feature>
<dbReference type="InterPro" id="IPR036259">
    <property type="entry name" value="MFS_trans_sf"/>
</dbReference>
<feature type="transmembrane region" description="Helical" evidence="4">
    <location>
        <begin position="233"/>
        <end position="251"/>
    </location>
</feature>
<dbReference type="CDD" id="cd17324">
    <property type="entry name" value="MFS_NepI_like"/>
    <property type="match status" value="1"/>
</dbReference>
<evidence type="ECO:0000313" key="7">
    <source>
        <dbReference type="Proteomes" id="UP000321479"/>
    </source>
</evidence>
<dbReference type="InterPro" id="IPR011701">
    <property type="entry name" value="MFS"/>
</dbReference>
<protein>
    <submittedName>
        <fullName evidence="6">MFS transporter</fullName>
    </submittedName>
</protein>
<evidence type="ECO:0000256" key="3">
    <source>
        <dbReference type="ARBA" id="ARBA00023136"/>
    </source>
</evidence>
<feature type="transmembrane region" description="Helical" evidence="4">
    <location>
        <begin position="349"/>
        <end position="369"/>
    </location>
</feature>